<keyword evidence="1" id="KW-0732">Signal</keyword>
<keyword evidence="3" id="KW-1185">Reference proteome</keyword>
<feature type="chain" id="PRO_5041921753" evidence="1">
    <location>
        <begin position="31"/>
        <end position="223"/>
    </location>
</feature>
<evidence type="ECO:0000313" key="2">
    <source>
        <dbReference type="EMBL" id="CAK5272364.1"/>
    </source>
</evidence>
<name>A0AAD2K1M8_9AGAR</name>
<dbReference type="Proteomes" id="UP001295794">
    <property type="component" value="Unassembled WGS sequence"/>
</dbReference>
<comment type="caution">
    <text evidence="2">The sequence shown here is derived from an EMBL/GenBank/DDBJ whole genome shotgun (WGS) entry which is preliminary data.</text>
</comment>
<accession>A0AAD2K1M8</accession>
<organism evidence="2 3">
    <name type="scientific">Mycena citricolor</name>
    <dbReference type="NCBI Taxonomy" id="2018698"/>
    <lineage>
        <taxon>Eukaryota</taxon>
        <taxon>Fungi</taxon>
        <taxon>Dikarya</taxon>
        <taxon>Basidiomycota</taxon>
        <taxon>Agaricomycotina</taxon>
        <taxon>Agaricomycetes</taxon>
        <taxon>Agaricomycetidae</taxon>
        <taxon>Agaricales</taxon>
        <taxon>Marasmiineae</taxon>
        <taxon>Mycenaceae</taxon>
        <taxon>Mycena</taxon>
    </lineage>
</organism>
<feature type="signal peptide" evidence="1">
    <location>
        <begin position="1"/>
        <end position="30"/>
    </location>
</feature>
<sequence length="223" mass="21961">MMMPIMPPACVRGLLLPTLLVLSLSASVSGNPVTLYDVSFSGIPAVTEVSDAAFTILSLSVGGVVTDASAVQGTTYVEVDGPPTPTSVTVDGTVFGLGTKTRIFIEGPTGIVEPDNLGPGFSAENSCSWATAASGAPVVCQGVVWETGVESTVTVLAGALVPAVTLSDSSASTASTTSAVGAAPTNTAKTGAAARLHVGGRGMGASWGMALLGLLAASGMFIA</sequence>
<gene>
    <name evidence="2" type="ORF">MYCIT1_LOCUS17994</name>
</gene>
<dbReference type="EMBL" id="CAVNYO010000181">
    <property type="protein sequence ID" value="CAK5272364.1"/>
    <property type="molecule type" value="Genomic_DNA"/>
</dbReference>
<reference evidence="2" key="1">
    <citation type="submission" date="2023-11" db="EMBL/GenBank/DDBJ databases">
        <authorList>
            <person name="De Vega J J."/>
            <person name="De Vega J J."/>
        </authorList>
    </citation>
    <scope>NUCLEOTIDE SEQUENCE</scope>
</reference>
<proteinExistence type="predicted"/>
<dbReference type="AlphaFoldDB" id="A0AAD2K1M8"/>
<evidence type="ECO:0000256" key="1">
    <source>
        <dbReference type="SAM" id="SignalP"/>
    </source>
</evidence>
<protein>
    <submittedName>
        <fullName evidence="2">Uncharacterized protein</fullName>
    </submittedName>
</protein>
<evidence type="ECO:0000313" key="3">
    <source>
        <dbReference type="Proteomes" id="UP001295794"/>
    </source>
</evidence>